<dbReference type="EMBL" id="SJKC01000009">
    <property type="protein sequence ID" value="TCC29673.1"/>
    <property type="molecule type" value="Genomic_DNA"/>
</dbReference>
<sequence>MSSNDLPESLIWATRGRSWGFRFLLNGGASDPLSDYERSFAGLEDEPTTWRRTAGKVALRFPDPLGRKDSAGRVIPHEFVVSGEVADEIASVEDGLHQIWPLVAGAYARVWDAKGAPSVADLGFTT</sequence>
<evidence type="ECO:0000313" key="1">
    <source>
        <dbReference type="EMBL" id="TCC29673.1"/>
    </source>
</evidence>
<dbReference type="AlphaFoldDB" id="A0A4R0I9J2"/>
<protein>
    <submittedName>
        <fullName evidence="1">Uncharacterized protein</fullName>
    </submittedName>
</protein>
<name>A0A4R0I9J2_9ACTN</name>
<reference evidence="1 2" key="1">
    <citation type="submission" date="2019-02" db="EMBL/GenBank/DDBJ databases">
        <title>Kribbella capetownensis sp. nov. and Kribbella speibonae sp. nov., isolated from soil.</title>
        <authorList>
            <person name="Curtis S.M."/>
            <person name="Norton I."/>
            <person name="Everest G.J."/>
            <person name="Meyers P.R."/>
        </authorList>
    </citation>
    <scope>NUCLEOTIDE SEQUENCE [LARGE SCALE GENOMIC DNA]</scope>
    <source>
        <strain evidence="1 2">YM55</strain>
    </source>
</reference>
<accession>A0A4R0I9J2</accession>
<organism evidence="1 2">
    <name type="scientific">Kribbella speibonae</name>
    <dbReference type="NCBI Taxonomy" id="1572660"/>
    <lineage>
        <taxon>Bacteria</taxon>
        <taxon>Bacillati</taxon>
        <taxon>Actinomycetota</taxon>
        <taxon>Actinomycetes</taxon>
        <taxon>Propionibacteriales</taxon>
        <taxon>Kribbellaceae</taxon>
        <taxon>Kribbella</taxon>
    </lineage>
</organism>
<comment type="caution">
    <text evidence="1">The sequence shown here is derived from an EMBL/GenBank/DDBJ whole genome shotgun (WGS) entry which is preliminary data.</text>
</comment>
<gene>
    <name evidence="1" type="ORF">E0H92_42435</name>
</gene>
<evidence type="ECO:0000313" key="2">
    <source>
        <dbReference type="Proteomes" id="UP000294225"/>
    </source>
</evidence>
<dbReference type="Proteomes" id="UP000294225">
    <property type="component" value="Unassembled WGS sequence"/>
</dbReference>
<dbReference type="RefSeq" id="WP_131500276.1">
    <property type="nucleotide sequence ID" value="NZ_SJKC01000009.1"/>
</dbReference>
<proteinExistence type="predicted"/>